<dbReference type="InterPro" id="IPR019734">
    <property type="entry name" value="TPR_rpt"/>
</dbReference>
<feature type="transmembrane region" description="Helical" evidence="5">
    <location>
        <begin position="385"/>
        <end position="405"/>
    </location>
</feature>
<dbReference type="PROSITE" id="PS50005">
    <property type="entry name" value="TPR"/>
    <property type="match status" value="1"/>
</dbReference>
<proteinExistence type="predicted"/>
<dbReference type="InterPro" id="IPR011990">
    <property type="entry name" value="TPR-like_helical_dom_sf"/>
</dbReference>
<keyword evidence="1" id="KW-0677">Repeat</keyword>
<gene>
    <name evidence="6" type="ORF">CUN59_18060</name>
</gene>
<evidence type="ECO:0000256" key="1">
    <source>
        <dbReference type="ARBA" id="ARBA00022737"/>
    </source>
</evidence>
<name>A0A2S6CQG4_9CYAN</name>
<comment type="caution">
    <text evidence="6">The sequence shown here is derived from an EMBL/GenBank/DDBJ whole genome shotgun (WGS) entry which is preliminary data.</text>
</comment>
<dbReference type="GO" id="GO:0060090">
    <property type="term" value="F:molecular adaptor activity"/>
    <property type="evidence" value="ECO:0007669"/>
    <property type="project" value="TreeGrafter"/>
</dbReference>
<dbReference type="RefSeq" id="WP_104389149.1">
    <property type="nucleotide sequence ID" value="NZ_PGEM01000153.1"/>
</dbReference>
<dbReference type="GO" id="GO:0006620">
    <property type="term" value="P:post-translational protein targeting to endoplasmic reticulum membrane"/>
    <property type="evidence" value="ECO:0007669"/>
    <property type="project" value="TreeGrafter"/>
</dbReference>
<reference evidence="6 7" key="1">
    <citation type="submission" date="2018-02" db="EMBL/GenBank/DDBJ databases">
        <title>Discovery of a pederin family compound in a non-symbiotic bloom-forming cyanobacterium.</title>
        <authorList>
            <person name="Kust A."/>
            <person name="Mares J."/>
            <person name="Jokela J."/>
            <person name="Urajova P."/>
            <person name="Hajek J."/>
            <person name="Saurav K."/>
            <person name="Voracova K."/>
            <person name="Fewer D.P."/>
            <person name="Haapaniemi E."/>
            <person name="Permi P."/>
            <person name="Rehakova K."/>
            <person name="Sivonen K."/>
            <person name="Hrouzek P."/>
        </authorList>
    </citation>
    <scope>NUCLEOTIDE SEQUENCE [LARGE SCALE GENOMIC DNA]</scope>
    <source>
        <strain evidence="6 7">CHARLIE-1</strain>
    </source>
</reference>
<dbReference type="SUPFAM" id="SSF48452">
    <property type="entry name" value="TPR-like"/>
    <property type="match status" value="1"/>
</dbReference>
<evidence type="ECO:0000256" key="3">
    <source>
        <dbReference type="PROSITE-ProRule" id="PRU00339"/>
    </source>
</evidence>
<keyword evidence="2 3" id="KW-0802">TPR repeat</keyword>
<dbReference type="PANTHER" id="PTHR45831:SF2">
    <property type="entry name" value="LD24721P"/>
    <property type="match status" value="1"/>
</dbReference>
<feature type="region of interest" description="Disordered" evidence="4">
    <location>
        <begin position="173"/>
        <end position="193"/>
    </location>
</feature>
<organism evidence="6 7">
    <name type="scientific">Cuspidothrix issatschenkoi CHARLIE-1</name>
    <dbReference type="NCBI Taxonomy" id="2052836"/>
    <lineage>
        <taxon>Bacteria</taxon>
        <taxon>Bacillati</taxon>
        <taxon>Cyanobacteriota</taxon>
        <taxon>Cyanophyceae</taxon>
        <taxon>Nostocales</taxon>
        <taxon>Aphanizomenonaceae</taxon>
        <taxon>Cuspidothrix</taxon>
    </lineage>
</organism>
<dbReference type="AlphaFoldDB" id="A0A2S6CQG4"/>
<dbReference type="Pfam" id="PF13181">
    <property type="entry name" value="TPR_8"/>
    <property type="match status" value="1"/>
</dbReference>
<dbReference type="OrthoDB" id="5477554at2"/>
<dbReference type="Gene3D" id="1.25.40.10">
    <property type="entry name" value="Tetratricopeptide repeat domain"/>
    <property type="match status" value="1"/>
</dbReference>
<dbReference type="EMBL" id="PGEM01000153">
    <property type="protein sequence ID" value="PPJ61959.1"/>
    <property type="molecule type" value="Genomic_DNA"/>
</dbReference>
<dbReference type="Proteomes" id="UP000239589">
    <property type="component" value="Unassembled WGS sequence"/>
</dbReference>
<dbReference type="InterPro" id="IPR047150">
    <property type="entry name" value="SGT"/>
</dbReference>
<evidence type="ECO:0000256" key="5">
    <source>
        <dbReference type="SAM" id="Phobius"/>
    </source>
</evidence>
<feature type="transmembrane region" description="Helical" evidence="5">
    <location>
        <begin position="323"/>
        <end position="342"/>
    </location>
</feature>
<dbReference type="GO" id="GO:0072380">
    <property type="term" value="C:TRC complex"/>
    <property type="evidence" value="ECO:0007669"/>
    <property type="project" value="TreeGrafter"/>
</dbReference>
<sequence length="472" mass="53309">MASSADKVEAEYLYNEGNVKVRLGMFEVALSLYDKAISLDASNPMYFNNRASCLKRMGRVQDAIKQYEQILQSFPEYGKALLSIGSTSIEIGKYEDAVSAYRRFYFAYKKGQFAFNPVLGGIDQTVYGQDPLETAILTSINYLSRDQQALAIQAIRQAYLAFRLLEDHYESESNKEKSVQELEPTPLNNTINETNETSVSTYDSSAVANQYRQDIVKNNVPVSDSNKQEIPQSQNISQLSRKVIPVLEIIILPIIGILLKTDNNPFISGIGQGVLIASVMSFINLFNNTKPEAKDITELNSSTSFTVTDKPELLNILILQSPIRYIFLCIITGGLYIYYWFYKHWVFIKKLQNLNIIPVLCGAFPGITIYSLTKRIFAIAKEKGYLINSKPVGLFFMQLFITMTIGRTSGIPGLIPLLFTFYPTIYIYDSLTYYAKKTHPNYQELGFFSGGMIGWIILGIIIWSLMIIGSYN</sequence>
<protein>
    <submittedName>
        <fullName evidence="6">Uncharacterized protein</fullName>
    </submittedName>
</protein>
<feature type="repeat" description="TPR" evidence="3">
    <location>
        <begin position="10"/>
        <end position="43"/>
    </location>
</feature>
<dbReference type="GO" id="GO:0016020">
    <property type="term" value="C:membrane"/>
    <property type="evidence" value="ECO:0007669"/>
    <property type="project" value="TreeGrafter"/>
</dbReference>
<feature type="transmembrane region" description="Helical" evidence="5">
    <location>
        <begin position="411"/>
        <end position="435"/>
    </location>
</feature>
<keyword evidence="7" id="KW-1185">Reference proteome</keyword>
<evidence type="ECO:0000313" key="7">
    <source>
        <dbReference type="Proteomes" id="UP000239589"/>
    </source>
</evidence>
<dbReference type="SMART" id="SM00028">
    <property type="entry name" value="TPR"/>
    <property type="match status" value="2"/>
</dbReference>
<evidence type="ECO:0000256" key="4">
    <source>
        <dbReference type="SAM" id="MobiDB-lite"/>
    </source>
</evidence>
<evidence type="ECO:0000256" key="2">
    <source>
        <dbReference type="ARBA" id="ARBA00022803"/>
    </source>
</evidence>
<dbReference type="PANTHER" id="PTHR45831">
    <property type="entry name" value="LD24721P"/>
    <property type="match status" value="1"/>
</dbReference>
<keyword evidence="5" id="KW-1133">Transmembrane helix</keyword>
<keyword evidence="5" id="KW-0472">Membrane</keyword>
<feature type="transmembrane region" description="Helical" evidence="5">
    <location>
        <begin position="447"/>
        <end position="471"/>
    </location>
</feature>
<keyword evidence="5" id="KW-0812">Transmembrane</keyword>
<evidence type="ECO:0000313" key="6">
    <source>
        <dbReference type="EMBL" id="PPJ61959.1"/>
    </source>
</evidence>
<dbReference type="Pfam" id="PF13432">
    <property type="entry name" value="TPR_16"/>
    <property type="match status" value="1"/>
</dbReference>
<accession>A0A2S6CQG4</accession>